<keyword evidence="1" id="KW-0472">Membrane</keyword>
<organism evidence="2 3">
    <name type="scientific">Nocardia cyriacigeorgica</name>
    <dbReference type="NCBI Taxonomy" id="135487"/>
    <lineage>
        <taxon>Bacteria</taxon>
        <taxon>Bacillati</taxon>
        <taxon>Actinomycetota</taxon>
        <taxon>Actinomycetes</taxon>
        <taxon>Mycobacteriales</taxon>
        <taxon>Nocardiaceae</taxon>
        <taxon>Nocardia</taxon>
    </lineage>
</organism>
<feature type="transmembrane region" description="Helical" evidence="1">
    <location>
        <begin position="44"/>
        <end position="74"/>
    </location>
</feature>
<evidence type="ECO:0000313" key="2">
    <source>
        <dbReference type="EMBL" id="NEW35292.1"/>
    </source>
</evidence>
<dbReference type="EMBL" id="JAAGVB010000042">
    <property type="protein sequence ID" value="NEW35292.1"/>
    <property type="molecule type" value="Genomic_DNA"/>
</dbReference>
<name>A0A6P1CU03_9NOCA</name>
<reference evidence="2 3" key="1">
    <citation type="submission" date="2020-01" db="EMBL/GenBank/DDBJ databases">
        <title>Genetics and antimicrobial susceptibilities of Nocardia species isolated from the soil; a comparison with species isolated from humans.</title>
        <authorList>
            <person name="Carrasco G."/>
            <person name="Monzon S."/>
            <person name="Sansegundo M."/>
            <person name="Garcia E."/>
            <person name="Garrido N."/>
            <person name="Medina M.J."/>
            <person name="Villalon P."/>
            <person name="Ramirez-Arocha A.C."/>
            <person name="Jimenez P."/>
            <person name="Cuesta I."/>
            <person name="Valdezate S."/>
        </authorList>
    </citation>
    <scope>NUCLEOTIDE SEQUENCE [LARGE SCALE GENOMIC DNA]</scope>
    <source>
        <strain evidence="2 3">CNM20110626</strain>
    </source>
</reference>
<evidence type="ECO:0000313" key="3">
    <source>
        <dbReference type="Proteomes" id="UP000471166"/>
    </source>
</evidence>
<dbReference type="AlphaFoldDB" id="A0A6P1CU03"/>
<gene>
    <name evidence="2" type="ORF">GV791_22385</name>
</gene>
<accession>A0A6P1CU03</accession>
<sequence length="263" mass="26792">MIGALVCLVLALLVAPVAVSRRRFAELFGAAGQPRIPNRDSMFGVVAVLACGCAVVLGIGPLTAAVLLAATLIFRGRRSGHDRRHAAECGYLLDALESVIGELRVGAHPSLAAETASGDAKGLAAQAFAIGAARSRLGGSGADGLRRPDSVIAAELDRVADAWRVAEHHGLALAELLGAARADLIGRIRFRGRTTAALAGARATATVLAGLPLLGVGLGQLMGAAPLEVLFTAPAGTILLPLGTALACAGLLWSDEITRRVLL</sequence>
<evidence type="ECO:0000256" key="1">
    <source>
        <dbReference type="SAM" id="Phobius"/>
    </source>
</evidence>
<keyword evidence="1" id="KW-1133">Transmembrane helix</keyword>
<comment type="caution">
    <text evidence="2">The sequence shown here is derived from an EMBL/GenBank/DDBJ whole genome shotgun (WGS) entry which is preliminary data.</text>
</comment>
<dbReference type="RefSeq" id="WP_163846492.1">
    <property type="nucleotide sequence ID" value="NZ_JAAGVB010000042.1"/>
</dbReference>
<dbReference type="PANTHER" id="PTHR35007">
    <property type="entry name" value="INTEGRAL MEMBRANE PROTEIN-RELATED"/>
    <property type="match status" value="1"/>
</dbReference>
<protein>
    <recommendedName>
        <fullName evidence="4">Type II secretion system protein GspF domain-containing protein</fullName>
    </recommendedName>
</protein>
<keyword evidence="1" id="KW-0812">Transmembrane</keyword>
<feature type="transmembrane region" description="Helical" evidence="1">
    <location>
        <begin position="196"/>
        <end position="218"/>
    </location>
</feature>
<proteinExistence type="predicted"/>
<feature type="transmembrane region" description="Helical" evidence="1">
    <location>
        <begin position="230"/>
        <end position="253"/>
    </location>
</feature>
<dbReference type="PANTHER" id="PTHR35007:SF4">
    <property type="entry name" value="CONSERVED TRANSMEMBRANE PROTEIN-RELATED"/>
    <property type="match status" value="1"/>
</dbReference>
<evidence type="ECO:0008006" key="4">
    <source>
        <dbReference type="Google" id="ProtNLM"/>
    </source>
</evidence>
<dbReference type="Proteomes" id="UP000471166">
    <property type="component" value="Unassembled WGS sequence"/>
</dbReference>